<dbReference type="InterPro" id="IPR050155">
    <property type="entry name" value="HAD-like_hydrolase_sf"/>
</dbReference>
<proteinExistence type="inferred from homology"/>
<gene>
    <name evidence="2" type="ORF">GQS65_01865</name>
</gene>
<dbReference type="Gene3D" id="1.10.150.240">
    <property type="entry name" value="Putative phosphatase, domain 2"/>
    <property type="match status" value="1"/>
</dbReference>
<evidence type="ECO:0000313" key="2">
    <source>
        <dbReference type="EMBL" id="MWG33247.1"/>
    </source>
</evidence>
<dbReference type="SUPFAM" id="SSF56784">
    <property type="entry name" value="HAD-like"/>
    <property type="match status" value="1"/>
</dbReference>
<dbReference type="GO" id="GO:0008967">
    <property type="term" value="F:phosphoglycolate phosphatase activity"/>
    <property type="evidence" value="ECO:0007669"/>
    <property type="project" value="TreeGrafter"/>
</dbReference>
<dbReference type="Proteomes" id="UP000451471">
    <property type="component" value="Unassembled WGS sequence"/>
</dbReference>
<dbReference type="SFLD" id="SFLDS00003">
    <property type="entry name" value="Haloacid_Dehalogenase"/>
    <property type="match status" value="1"/>
</dbReference>
<dbReference type="RefSeq" id="WP_158202982.1">
    <property type="nucleotide sequence ID" value="NZ_WSZK01000006.1"/>
</dbReference>
<dbReference type="PANTHER" id="PTHR43434:SF1">
    <property type="entry name" value="PHOSPHOGLYCOLATE PHOSPHATASE"/>
    <property type="match status" value="1"/>
</dbReference>
<comment type="caution">
    <text evidence="2">The sequence shown here is derived from an EMBL/GenBank/DDBJ whole genome shotgun (WGS) entry which is preliminary data.</text>
</comment>
<dbReference type="InterPro" id="IPR036412">
    <property type="entry name" value="HAD-like_sf"/>
</dbReference>
<dbReference type="GO" id="GO:0006281">
    <property type="term" value="P:DNA repair"/>
    <property type="evidence" value="ECO:0007669"/>
    <property type="project" value="TreeGrafter"/>
</dbReference>
<dbReference type="Gene3D" id="3.40.50.1000">
    <property type="entry name" value="HAD superfamily/HAD-like"/>
    <property type="match status" value="1"/>
</dbReference>
<keyword evidence="3" id="KW-1185">Reference proteome</keyword>
<organism evidence="2 3">
    <name type="scientific">Halomarina oriensis</name>
    <dbReference type="NCBI Taxonomy" id="671145"/>
    <lineage>
        <taxon>Archaea</taxon>
        <taxon>Methanobacteriati</taxon>
        <taxon>Methanobacteriota</taxon>
        <taxon>Stenosarchaea group</taxon>
        <taxon>Halobacteria</taxon>
        <taxon>Halobacteriales</taxon>
        <taxon>Natronomonadaceae</taxon>
        <taxon>Halomarina</taxon>
    </lineage>
</organism>
<dbReference type="EMBL" id="WSZK01000006">
    <property type="protein sequence ID" value="MWG33247.1"/>
    <property type="molecule type" value="Genomic_DNA"/>
</dbReference>
<dbReference type="NCBIfam" id="TIGR01549">
    <property type="entry name" value="HAD-SF-IA-v1"/>
    <property type="match status" value="1"/>
</dbReference>
<dbReference type="SFLD" id="SFLDG01129">
    <property type="entry name" value="C1.5:_HAD__Beta-PGM__Phosphata"/>
    <property type="match status" value="1"/>
</dbReference>
<evidence type="ECO:0000313" key="3">
    <source>
        <dbReference type="Proteomes" id="UP000451471"/>
    </source>
</evidence>
<protein>
    <submittedName>
        <fullName evidence="2">HAD-IA family hydrolase</fullName>
    </submittedName>
</protein>
<dbReference type="InterPro" id="IPR006439">
    <property type="entry name" value="HAD-SF_hydro_IA"/>
</dbReference>
<reference evidence="2 3" key="1">
    <citation type="submission" date="2019-12" db="EMBL/GenBank/DDBJ databases">
        <title>Halocatena pleomorpha gen. nov. sp. nov., an extremely halophilic archaeon of family Halobacteriaceae isolated from saltpan soil.</title>
        <authorList>
            <person name="Pal Y."/>
            <person name="Verma A."/>
            <person name="Krishnamurthi S."/>
            <person name="Kumar P."/>
        </authorList>
    </citation>
    <scope>NUCLEOTIDE SEQUENCE [LARGE SCALE GENOMIC DNA]</scope>
    <source>
        <strain evidence="2 3">JCM 16495</strain>
    </source>
</reference>
<dbReference type="PANTHER" id="PTHR43434">
    <property type="entry name" value="PHOSPHOGLYCOLATE PHOSPHATASE"/>
    <property type="match status" value="1"/>
</dbReference>
<accession>A0A6B0GH16</accession>
<sequence length="213" mass="23561">MSYAAVVLDNDGVLTELPNHETLWRAAERTFQSFDLSTPSGEQVRALVGGNVEAIRTLCAEHRIDASTFCYEAAAHAVREQKRELREGLRTLYDDASTLWDLNARLGLVSDNQHETIRFILQFFGIEDRFEAVYGNPYTPEGLRRMKPDPHYLDAALDDLGTRNALYVGDSAVDVEAAANAGVDSALVVRDDAVPDCEPTHRIESLGELPALV</sequence>
<comment type="similarity">
    <text evidence="1">Belongs to the HAD-like hydrolase superfamily.</text>
</comment>
<name>A0A6B0GH16_9EURY</name>
<dbReference type="OrthoDB" id="115864at2157"/>
<keyword evidence="2" id="KW-0378">Hydrolase</keyword>
<dbReference type="InterPro" id="IPR023214">
    <property type="entry name" value="HAD_sf"/>
</dbReference>
<evidence type="ECO:0000256" key="1">
    <source>
        <dbReference type="ARBA" id="ARBA00007958"/>
    </source>
</evidence>
<dbReference type="AlphaFoldDB" id="A0A6B0GH16"/>
<dbReference type="InterPro" id="IPR023198">
    <property type="entry name" value="PGP-like_dom2"/>
</dbReference>
<dbReference type="Pfam" id="PF00702">
    <property type="entry name" value="Hydrolase"/>
    <property type="match status" value="1"/>
</dbReference>